<gene>
    <name evidence="3" type="primary">AVEN_136036_1</name>
    <name evidence="3" type="ORF">CDAR_51</name>
</gene>
<evidence type="ECO:0000256" key="1">
    <source>
        <dbReference type="SAM" id="Phobius"/>
    </source>
</evidence>
<sequence>MANYAVSKQCTIPVIFLLLFIPWRPCKKSNCDLEHCSSIFQTASKDIFRRDTNHLCGNSADISECVSNCFEIFFPDFMPINSGTSIVKEICNDEFKYDLSFYWGCISKHFHSLLVCISISASMVSVNTSNTSREFSCKKALKILDCPHDVLQDCDIEAIMIVSQLFKHIFKTFMTKACFKVSSGYAYDLPAKYILDKNFLEMAACLDNLPNLASNCFRQYIKKAANYELYSCRDKHLQCERPAGENCMPLNPMNDFYIPILSFGKHLCNENELQMQDSTSVNNTSDKESETENYEKTIENTMQPAYSISSSSEDNAFHLDETESDISTTIAANTEDLYFESVTSSLNLNSVHSTPSIHPYHEDDTYTQTSYIVKESIAASGIACCSSFLILFVIVLVFI</sequence>
<keyword evidence="1" id="KW-0812">Transmembrane</keyword>
<evidence type="ECO:0000313" key="4">
    <source>
        <dbReference type="Proteomes" id="UP001054837"/>
    </source>
</evidence>
<keyword evidence="2" id="KW-0732">Signal</keyword>
<keyword evidence="1" id="KW-0472">Membrane</keyword>
<feature type="signal peptide" evidence="2">
    <location>
        <begin position="1"/>
        <end position="28"/>
    </location>
</feature>
<protein>
    <submittedName>
        <fullName evidence="3">Uncharacterized protein</fullName>
    </submittedName>
</protein>
<feature type="chain" id="PRO_5043383071" evidence="2">
    <location>
        <begin position="29"/>
        <end position="399"/>
    </location>
</feature>
<accession>A0AAV4TUK6</accession>
<dbReference type="Proteomes" id="UP001054837">
    <property type="component" value="Unassembled WGS sequence"/>
</dbReference>
<reference evidence="3 4" key="1">
    <citation type="submission" date="2021-06" db="EMBL/GenBank/DDBJ databases">
        <title>Caerostris darwini draft genome.</title>
        <authorList>
            <person name="Kono N."/>
            <person name="Arakawa K."/>
        </authorList>
    </citation>
    <scope>NUCLEOTIDE SEQUENCE [LARGE SCALE GENOMIC DNA]</scope>
</reference>
<proteinExistence type="predicted"/>
<dbReference type="AlphaFoldDB" id="A0AAV4TUK6"/>
<organism evidence="3 4">
    <name type="scientific">Caerostris darwini</name>
    <dbReference type="NCBI Taxonomy" id="1538125"/>
    <lineage>
        <taxon>Eukaryota</taxon>
        <taxon>Metazoa</taxon>
        <taxon>Ecdysozoa</taxon>
        <taxon>Arthropoda</taxon>
        <taxon>Chelicerata</taxon>
        <taxon>Arachnida</taxon>
        <taxon>Araneae</taxon>
        <taxon>Araneomorphae</taxon>
        <taxon>Entelegynae</taxon>
        <taxon>Araneoidea</taxon>
        <taxon>Araneidae</taxon>
        <taxon>Caerostris</taxon>
    </lineage>
</organism>
<dbReference type="EMBL" id="BPLQ01010163">
    <property type="protein sequence ID" value="GIY48864.1"/>
    <property type="molecule type" value="Genomic_DNA"/>
</dbReference>
<keyword evidence="1" id="KW-1133">Transmembrane helix</keyword>
<comment type="caution">
    <text evidence="3">The sequence shown here is derived from an EMBL/GenBank/DDBJ whole genome shotgun (WGS) entry which is preliminary data.</text>
</comment>
<keyword evidence="4" id="KW-1185">Reference proteome</keyword>
<name>A0AAV4TUK6_9ARAC</name>
<evidence type="ECO:0000256" key="2">
    <source>
        <dbReference type="SAM" id="SignalP"/>
    </source>
</evidence>
<feature type="transmembrane region" description="Helical" evidence="1">
    <location>
        <begin position="377"/>
        <end position="398"/>
    </location>
</feature>
<evidence type="ECO:0000313" key="3">
    <source>
        <dbReference type="EMBL" id="GIY48864.1"/>
    </source>
</evidence>